<gene>
    <name evidence="10" type="ORF">LQ50_23880</name>
</gene>
<dbReference type="InterPro" id="IPR050415">
    <property type="entry name" value="MRET"/>
</dbReference>
<evidence type="ECO:0000256" key="1">
    <source>
        <dbReference type="ARBA" id="ARBA00001974"/>
    </source>
</evidence>
<evidence type="ECO:0000256" key="3">
    <source>
        <dbReference type="ARBA" id="ARBA00022714"/>
    </source>
</evidence>
<keyword evidence="6" id="KW-0560">Oxidoreductase</keyword>
<dbReference type="PANTHER" id="PTHR47354">
    <property type="entry name" value="NADH OXIDOREDUCTASE HCR"/>
    <property type="match status" value="1"/>
</dbReference>
<dbReference type="SUPFAM" id="SSF52343">
    <property type="entry name" value="Ferredoxin reductase-like, C-terminal NADP-linked domain"/>
    <property type="match status" value="1"/>
</dbReference>
<accession>A0A0B0IAY9</accession>
<dbReference type="SUPFAM" id="SSF63380">
    <property type="entry name" value="Riboflavin synthase domain-like"/>
    <property type="match status" value="1"/>
</dbReference>
<evidence type="ECO:0000256" key="5">
    <source>
        <dbReference type="ARBA" id="ARBA00022827"/>
    </source>
</evidence>
<organism evidence="10 11">
    <name type="scientific">Halalkalibacter okhensis</name>
    <dbReference type="NCBI Taxonomy" id="333138"/>
    <lineage>
        <taxon>Bacteria</taxon>
        <taxon>Bacillati</taxon>
        <taxon>Bacillota</taxon>
        <taxon>Bacilli</taxon>
        <taxon>Bacillales</taxon>
        <taxon>Bacillaceae</taxon>
        <taxon>Halalkalibacter</taxon>
    </lineage>
</organism>
<dbReference type="OrthoDB" id="573132at2"/>
<dbReference type="GO" id="GO:0051537">
    <property type="term" value="F:2 iron, 2 sulfur cluster binding"/>
    <property type="evidence" value="ECO:0007669"/>
    <property type="project" value="UniProtKB-KW"/>
</dbReference>
<dbReference type="Gene3D" id="3.40.50.80">
    <property type="entry name" value="Nucleotide-binding domain of ferredoxin-NADP reductase (FNR) module"/>
    <property type="match status" value="1"/>
</dbReference>
<dbReference type="PANTHER" id="PTHR47354:SF8">
    <property type="entry name" value="1,2-PHENYLACETYL-COA EPOXIDASE, SUBUNIT E"/>
    <property type="match status" value="1"/>
</dbReference>
<name>A0A0B0IAY9_9BACI</name>
<dbReference type="GO" id="GO:0046872">
    <property type="term" value="F:metal ion binding"/>
    <property type="evidence" value="ECO:0007669"/>
    <property type="project" value="UniProtKB-KW"/>
</dbReference>
<keyword evidence="4" id="KW-0479">Metal-binding</keyword>
<proteinExistence type="predicted"/>
<feature type="domain" description="FAD-binding FR-type" evidence="9">
    <location>
        <begin position="11"/>
        <end position="112"/>
    </location>
</feature>
<keyword evidence="3" id="KW-0001">2Fe-2S</keyword>
<dbReference type="InterPro" id="IPR001709">
    <property type="entry name" value="Flavoprot_Pyr_Nucl_cyt_Rdtase"/>
</dbReference>
<keyword evidence="11" id="KW-1185">Reference proteome</keyword>
<evidence type="ECO:0000313" key="10">
    <source>
        <dbReference type="EMBL" id="KHF38032.1"/>
    </source>
</evidence>
<evidence type="ECO:0000313" key="11">
    <source>
        <dbReference type="Proteomes" id="UP000030832"/>
    </source>
</evidence>
<dbReference type="GO" id="GO:0016491">
    <property type="term" value="F:oxidoreductase activity"/>
    <property type="evidence" value="ECO:0007669"/>
    <property type="project" value="UniProtKB-KW"/>
</dbReference>
<dbReference type="InterPro" id="IPR017938">
    <property type="entry name" value="Riboflavin_synthase-like_b-brl"/>
</dbReference>
<comment type="cofactor">
    <cofactor evidence="1">
        <name>FAD</name>
        <dbReference type="ChEBI" id="CHEBI:57692"/>
    </cofactor>
</comment>
<dbReference type="RefSeq" id="WP_034633757.1">
    <property type="nucleotide sequence ID" value="NZ_JRJU01000055.1"/>
</dbReference>
<dbReference type="InterPro" id="IPR039261">
    <property type="entry name" value="FNR_nucleotide-bd"/>
</dbReference>
<evidence type="ECO:0000259" key="9">
    <source>
        <dbReference type="PROSITE" id="PS51384"/>
    </source>
</evidence>
<reference evidence="10 11" key="1">
    <citation type="submission" date="2014-09" db="EMBL/GenBank/DDBJ databases">
        <title>Genome sequencing and annotation of Bacillus Okhensis strain Kh10-101T.</title>
        <authorList>
            <person name="Prakash J.S."/>
        </authorList>
    </citation>
    <scope>NUCLEOTIDE SEQUENCE [LARGE SCALE GENOMIC DNA]</scope>
    <source>
        <strain evidence="11">Kh10-101T</strain>
    </source>
</reference>
<evidence type="ECO:0000256" key="6">
    <source>
        <dbReference type="ARBA" id="ARBA00023002"/>
    </source>
</evidence>
<dbReference type="eggNOG" id="COG1018">
    <property type="taxonomic scope" value="Bacteria"/>
</dbReference>
<evidence type="ECO:0000256" key="4">
    <source>
        <dbReference type="ARBA" id="ARBA00022723"/>
    </source>
</evidence>
<evidence type="ECO:0000256" key="8">
    <source>
        <dbReference type="ARBA" id="ARBA00023014"/>
    </source>
</evidence>
<sequence>MGLFQDIVSMFKKRELKLIESYEESNGVYSFLFEKETDVTWKAGQHGLFTITHKKIKNPTRPLSVASSPTENVIKLTMAISDNPSEFKNAMLELNQGMKVSMSGPVGSFYLQDNSPSLFIAGGIGITPFRAILKQIEAEGNVSDKNIHLLYLDSKKSYIFKDELDGLANNSSSISVTYLDSRDDLHEEIDKFVSLQKNNAKYFVAGPKTMADSVSAYLKDSHISKRNIKKDAFFGY</sequence>
<dbReference type="Proteomes" id="UP000030832">
    <property type="component" value="Unassembled WGS sequence"/>
</dbReference>
<protein>
    <submittedName>
        <fullName evidence="10">Oxidoreductase</fullName>
    </submittedName>
</protein>
<dbReference type="PRINTS" id="PR00371">
    <property type="entry name" value="FPNCR"/>
</dbReference>
<evidence type="ECO:0000256" key="7">
    <source>
        <dbReference type="ARBA" id="ARBA00023004"/>
    </source>
</evidence>
<keyword evidence="2" id="KW-0285">Flavoprotein</keyword>
<dbReference type="InterPro" id="IPR017927">
    <property type="entry name" value="FAD-bd_FR_type"/>
</dbReference>
<dbReference type="GO" id="GO:0050660">
    <property type="term" value="F:flavin adenine dinucleotide binding"/>
    <property type="evidence" value="ECO:0007669"/>
    <property type="project" value="TreeGrafter"/>
</dbReference>
<dbReference type="EMBL" id="JRJU01000055">
    <property type="protein sequence ID" value="KHF38032.1"/>
    <property type="molecule type" value="Genomic_DNA"/>
</dbReference>
<dbReference type="CDD" id="cd00322">
    <property type="entry name" value="FNR_like"/>
    <property type="match status" value="1"/>
</dbReference>
<dbReference type="PROSITE" id="PS51384">
    <property type="entry name" value="FAD_FR"/>
    <property type="match status" value="1"/>
</dbReference>
<evidence type="ECO:0000256" key="2">
    <source>
        <dbReference type="ARBA" id="ARBA00022630"/>
    </source>
</evidence>
<dbReference type="Pfam" id="PF00175">
    <property type="entry name" value="NAD_binding_1"/>
    <property type="match status" value="1"/>
</dbReference>
<keyword evidence="8" id="KW-0411">Iron-sulfur</keyword>
<dbReference type="AlphaFoldDB" id="A0A0B0IAY9"/>
<keyword evidence="5" id="KW-0274">FAD</keyword>
<keyword evidence="7" id="KW-0408">Iron</keyword>
<dbReference type="Gene3D" id="2.40.30.10">
    <property type="entry name" value="Translation factors"/>
    <property type="match status" value="1"/>
</dbReference>
<dbReference type="STRING" id="333138.LQ50_23880"/>
<dbReference type="InterPro" id="IPR001433">
    <property type="entry name" value="OxRdtase_FAD/NAD-bd"/>
</dbReference>
<comment type="caution">
    <text evidence="10">The sequence shown here is derived from an EMBL/GenBank/DDBJ whole genome shotgun (WGS) entry which is preliminary data.</text>
</comment>